<protein>
    <submittedName>
        <fullName evidence="3">DUF4097 family beta strand repeat-containing protein</fullName>
    </submittedName>
</protein>
<organism evidence="3 4">
    <name type="scientific">Fulvimonas yonginensis</name>
    <dbReference type="NCBI Taxonomy" id="1495200"/>
    <lineage>
        <taxon>Bacteria</taxon>
        <taxon>Pseudomonadati</taxon>
        <taxon>Pseudomonadota</taxon>
        <taxon>Gammaproteobacteria</taxon>
        <taxon>Lysobacterales</taxon>
        <taxon>Rhodanobacteraceae</taxon>
        <taxon>Fulvimonas</taxon>
    </lineage>
</organism>
<proteinExistence type="predicted"/>
<gene>
    <name evidence="3" type="ORF">WAT24_05040</name>
</gene>
<feature type="domain" description="DUF4097" evidence="2">
    <location>
        <begin position="52"/>
        <end position="241"/>
    </location>
</feature>
<dbReference type="Gene3D" id="2.160.20.120">
    <property type="match status" value="1"/>
</dbReference>
<evidence type="ECO:0000313" key="3">
    <source>
        <dbReference type="EMBL" id="MEI7036121.1"/>
    </source>
</evidence>
<evidence type="ECO:0000313" key="4">
    <source>
        <dbReference type="Proteomes" id="UP001381174"/>
    </source>
</evidence>
<feature type="signal peptide" evidence="1">
    <location>
        <begin position="1"/>
        <end position="18"/>
    </location>
</feature>
<reference evidence="3 4" key="1">
    <citation type="journal article" date="2014" name="Int. J. Syst. Evol. Microbiol.">
        <title>Fulvimonas yonginensis sp. nov., isolated from greenhouse soil, and emended description of the genus Fulvimonas.</title>
        <authorList>
            <person name="Ahn J.H."/>
            <person name="Kim S.J."/>
            <person name="Weon H.Y."/>
            <person name="Hong S.B."/>
            <person name="Seok S.J."/>
            <person name="Kwon S.W."/>
        </authorList>
    </citation>
    <scope>NUCLEOTIDE SEQUENCE [LARGE SCALE GENOMIC DNA]</scope>
    <source>
        <strain evidence="3 4">KACC 16952</strain>
    </source>
</reference>
<dbReference type="EMBL" id="JBBBNY010000002">
    <property type="protein sequence ID" value="MEI7036121.1"/>
    <property type="molecule type" value="Genomic_DNA"/>
</dbReference>
<dbReference type="Proteomes" id="UP001381174">
    <property type="component" value="Unassembled WGS sequence"/>
</dbReference>
<keyword evidence="1" id="KW-0732">Signal</keyword>
<evidence type="ECO:0000259" key="2">
    <source>
        <dbReference type="Pfam" id="PF13349"/>
    </source>
</evidence>
<name>A0ABU8JAA0_9GAMM</name>
<dbReference type="InterPro" id="IPR025164">
    <property type="entry name" value="Toastrack_DUF4097"/>
</dbReference>
<evidence type="ECO:0000256" key="1">
    <source>
        <dbReference type="SAM" id="SignalP"/>
    </source>
</evidence>
<keyword evidence="4" id="KW-1185">Reference proteome</keyword>
<sequence>MRPILASLLLLAPFAGHAADRCAFEAPRNLTADLAGVRGVQIEVHSYDLHVTGRSDARSLDVRGRACASDKETLDVLTVTQRREGDQLILELGGGDRSVFHLFGNHYSDLDVTVQLPADLPLTVDVGSGDAEVAGVRQLGSHVGSGDLHVRDIAGRFATGVGSGDVDANDVGSLEVGSVGSGDLTASHVGGDVRVGSIGSGDVRLRDVRGSVHVDTLGSGDLDVDGVGGNLTVGAKGSGDVSYNGVKGKVQVPSDDD</sequence>
<dbReference type="Pfam" id="PF13349">
    <property type="entry name" value="DUF4097"/>
    <property type="match status" value="1"/>
</dbReference>
<accession>A0ABU8JAA0</accession>
<dbReference type="RefSeq" id="WP_336806730.1">
    <property type="nucleotide sequence ID" value="NZ_JBBBNY010000002.1"/>
</dbReference>
<feature type="chain" id="PRO_5047377766" evidence="1">
    <location>
        <begin position="19"/>
        <end position="257"/>
    </location>
</feature>
<comment type="caution">
    <text evidence="3">The sequence shown here is derived from an EMBL/GenBank/DDBJ whole genome shotgun (WGS) entry which is preliminary data.</text>
</comment>